<dbReference type="Gene3D" id="3.90.550.10">
    <property type="entry name" value="Spore Coat Polysaccharide Biosynthesis Protein SpsA, Chain A"/>
    <property type="match status" value="2"/>
</dbReference>
<keyword evidence="2" id="KW-1185">Reference proteome</keyword>
<dbReference type="RefSeq" id="WP_147150774.1">
    <property type="nucleotide sequence ID" value="NZ_BJXS01000002.1"/>
</dbReference>
<dbReference type="Proteomes" id="UP000188604">
    <property type="component" value="Chromosome"/>
</dbReference>
<dbReference type="SUPFAM" id="SSF53448">
    <property type="entry name" value="Nucleotide-diphospho-sugar transferases"/>
    <property type="match status" value="2"/>
</dbReference>
<name>A0A1U9KPQ5_9PROT</name>
<reference evidence="1 2" key="1">
    <citation type="submission" date="2016-03" db="EMBL/GenBank/DDBJ databases">
        <title>Acetic acid bacteria sequencing.</title>
        <authorList>
            <person name="Brandt J."/>
            <person name="Jakob F."/>
            <person name="Vogel R.F."/>
        </authorList>
    </citation>
    <scope>NUCLEOTIDE SEQUENCE [LARGE SCALE GENOMIC DNA]</scope>
    <source>
        <strain evidence="1 2">NBRC 101099</strain>
    </source>
</reference>
<dbReference type="PANTHER" id="PTHR43179">
    <property type="entry name" value="RHAMNOSYLTRANSFERASE WBBL"/>
    <property type="match status" value="1"/>
</dbReference>
<protein>
    <submittedName>
        <fullName evidence="1">Uncharacterized protein</fullName>
    </submittedName>
</protein>
<dbReference type="InterPro" id="IPR029044">
    <property type="entry name" value="Nucleotide-diphossugar_trans"/>
</dbReference>
<sequence>MIEGSADLLPVCLEDLLAARQEVRERDRLIAELRVALAAQRHETRLSQHRLSEIEESTAWRVTSPVRHMARYVPKIVHRSLRRGFQQVRRWRSRATDEQAAPVPIPGAEYTYRPPARLNDRVLSTGRARTDGPMFSIVMGLSASDFGTIIRLVASLRCQWYENWQWVLIADRIDPLVQALLEALQDTRIVYRAIEGTMVERMASGWRESRGEYVIFLREDDELTEDCLYELDIALTSVSADVVYSDEDILDENGAVVPYFKPDWSPDTLMSLPYIGHACAIRRTLLDDAGGVSSACSDGPFWDVLLRVTERAQRILHVPKVLYHRRGQAAVEPGVMARTAALARRGAAGRLEPVPEAPGYFRVVYAATGTPLISIIIPTRDHGAMLLRNIDSVRNVAAWQDVEFVILDNGSRDGETRDILDNLSTNSRVSVIRHDRPFNYAELNNIGARRAQGELLLFMNDDMTLLTADALERMAGLAQRKHIGAVGAKLLYPEGQGIQHVGVMNIGYGPVHAMKGCAAEDCGAFMRAVLDYDWSSVTGACLMIERTKFDAVGGFDEELPIAYNDSDLCFRLIERGLFNVVCPAAQFLHYESFSRAKDDDTPRRRSRLDADRQRLEARHRDILARDPFHNPNFDPKSAYFMTGRQ</sequence>
<dbReference type="InterPro" id="IPR001173">
    <property type="entry name" value="Glyco_trans_2-like"/>
</dbReference>
<dbReference type="OrthoDB" id="9783791at2"/>
<dbReference type="Pfam" id="PF00535">
    <property type="entry name" value="Glycos_transf_2"/>
    <property type="match status" value="2"/>
</dbReference>
<dbReference type="STRING" id="320497.A0U93_07130"/>
<evidence type="ECO:0000313" key="1">
    <source>
        <dbReference type="EMBL" id="AQS87743.1"/>
    </source>
</evidence>
<proteinExistence type="predicted"/>
<evidence type="ECO:0000313" key="2">
    <source>
        <dbReference type="Proteomes" id="UP000188604"/>
    </source>
</evidence>
<dbReference type="KEGG" id="nch:A0U93_07130"/>
<dbReference type="EMBL" id="CP014691">
    <property type="protein sequence ID" value="AQS87743.1"/>
    <property type="molecule type" value="Genomic_DNA"/>
</dbReference>
<accession>A0A1U9KPQ5</accession>
<dbReference type="PANTHER" id="PTHR43179:SF7">
    <property type="entry name" value="RHAMNOSYLTRANSFERASE WBBL"/>
    <property type="match status" value="1"/>
</dbReference>
<organism evidence="1 2">
    <name type="scientific">Neoasaia chiangmaiensis</name>
    <dbReference type="NCBI Taxonomy" id="320497"/>
    <lineage>
        <taxon>Bacteria</taxon>
        <taxon>Pseudomonadati</taxon>
        <taxon>Pseudomonadota</taxon>
        <taxon>Alphaproteobacteria</taxon>
        <taxon>Acetobacterales</taxon>
        <taxon>Acetobacteraceae</taxon>
        <taxon>Neoasaia</taxon>
    </lineage>
</organism>
<gene>
    <name evidence="1" type="ORF">A0U93_07130</name>
</gene>
<dbReference type="AlphaFoldDB" id="A0A1U9KPQ5"/>